<dbReference type="EMBL" id="CM042063">
    <property type="protein sequence ID" value="KAI3666833.1"/>
    <property type="molecule type" value="Genomic_DNA"/>
</dbReference>
<name>A0ACB8XGQ7_ARCLA</name>
<keyword evidence="2" id="KW-1185">Reference proteome</keyword>
<accession>A0ACB8XGQ7</accession>
<evidence type="ECO:0000313" key="2">
    <source>
        <dbReference type="Proteomes" id="UP001055879"/>
    </source>
</evidence>
<sequence length="109" mass="12501">MIFYQGTLTYASHLYGCESDEAIEVARSQVANLINASMKEIVFTSGATECNNIFVKCVMHFYREKKKHVITTQTEHKCVLDSCHHLQQEGFEMTYLTVKYDGLVDLIEL</sequence>
<protein>
    <submittedName>
        <fullName evidence="1">Uncharacterized protein</fullName>
    </submittedName>
</protein>
<comment type="caution">
    <text evidence="1">The sequence shown here is derived from an EMBL/GenBank/DDBJ whole genome shotgun (WGS) entry which is preliminary data.</text>
</comment>
<organism evidence="1 2">
    <name type="scientific">Arctium lappa</name>
    <name type="common">Greater burdock</name>
    <name type="synonym">Lappa major</name>
    <dbReference type="NCBI Taxonomy" id="4217"/>
    <lineage>
        <taxon>Eukaryota</taxon>
        <taxon>Viridiplantae</taxon>
        <taxon>Streptophyta</taxon>
        <taxon>Embryophyta</taxon>
        <taxon>Tracheophyta</taxon>
        <taxon>Spermatophyta</taxon>
        <taxon>Magnoliopsida</taxon>
        <taxon>eudicotyledons</taxon>
        <taxon>Gunneridae</taxon>
        <taxon>Pentapetalae</taxon>
        <taxon>asterids</taxon>
        <taxon>campanulids</taxon>
        <taxon>Asterales</taxon>
        <taxon>Asteraceae</taxon>
        <taxon>Carduoideae</taxon>
        <taxon>Cardueae</taxon>
        <taxon>Arctiinae</taxon>
        <taxon>Arctium</taxon>
    </lineage>
</organism>
<reference evidence="1 2" key="2">
    <citation type="journal article" date="2022" name="Mol. Ecol. Resour.">
        <title>The genomes of chicory, endive, great burdock and yacon provide insights into Asteraceae paleo-polyploidization history and plant inulin production.</title>
        <authorList>
            <person name="Fan W."/>
            <person name="Wang S."/>
            <person name="Wang H."/>
            <person name="Wang A."/>
            <person name="Jiang F."/>
            <person name="Liu H."/>
            <person name="Zhao H."/>
            <person name="Xu D."/>
            <person name="Zhang Y."/>
        </authorList>
    </citation>
    <scope>NUCLEOTIDE SEQUENCE [LARGE SCALE GENOMIC DNA]</scope>
    <source>
        <strain evidence="2">cv. Niubang</strain>
    </source>
</reference>
<dbReference type="Proteomes" id="UP001055879">
    <property type="component" value="Linkage Group LG17"/>
</dbReference>
<reference evidence="2" key="1">
    <citation type="journal article" date="2022" name="Mol. Ecol. Resour.">
        <title>The genomes of chicory, endive, great burdock and yacon provide insights into Asteraceae palaeo-polyploidization history and plant inulin production.</title>
        <authorList>
            <person name="Fan W."/>
            <person name="Wang S."/>
            <person name="Wang H."/>
            <person name="Wang A."/>
            <person name="Jiang F."/>
            <person name="Liu H."/>
            <person name="Zhao H."/>
            <person name="Xu D."/>
            <person name="Zhang Y."/>
        </authorList>
    </citation>
    <scope>NUCLEOTIDE SEQUENCE [LARGE SCALE GENOMIC DNA]</scope>
    <source>
        <strain evidence="2">cv. Niubang</strain>
    </source>
</reference>
<proteinExistence type="predicted"/>
<evidence type="ECO:0000313" key="1">
    <source>
        <dbReference type="EMBL" id="KAI3666833.1"/>
    </source>
</evidence>
<gene>
    <name evidence="1" type="ORF">L6452_41871</name>
</gene>